<feature type="compositionally biased region" description="Low complexity" evidence="1">
    <location>
        <begin position="30"/>
        <end position="42"/>
    </location>
</feature>
<proteinExistence type="predicted"/>
<evidence type="ECO:0000313" key="3">
    <source>
        <dbReference type="EMBL" id="KFA69248.1"/>
    </source>
</evidence>
<feature type="region of interest" description="Disordered" evidence="1">
    <location>
        <begin position="17"/>
        <end position="49"/>
    </location>
</feature>
<reference evidence="3 4" key="1">
    <citation type="journal article" date="2014" name="BMC Genomics">
        <title>Comparative genome sequencing reveals chemotype-specific gene clusters in the toxigenic black mold Stachybotrys.</title>
        <authorList>
            <person name="Semeiks J."/>
            <person name="Borek D."/>
            <person name="Otwinowski Z."/>
            <person name="Grishin N.V."/>
        </authorList>
    </citation>
    <scope>NUCLEOTIDE SEQUENCE [LARGE SCALE GENOMIC DNA]</scope>
    <source>
        <strain evidence="3 4">IBT 40285</strain>
    </source>
</reference>
<evidence type="ECO:0000259" key="2">
    <source>
        <dbReference type="Pfam" id="PF13843"/>
    </source>
</evidence>
<dbReference type="Proteomes" id="UP000028524">
    <property type="component" value="Unassembled WGS sequence"/>
</dbReference>
<dbReference type="InParanoid" id="A0A084QZ63"/>
<keyword evidence="4" id="KW-1185">Reference proteome</keyword>
<dbReference type="Pfam" id="PF13843">
    <property type="entry name" value="DDE_Tnp_1_7"/>
    <property type="match status" value="1"/>
</dbReference>
<dbReference type="HOGENOM" id="CLU_022617_1_0_1"/>
<dbReference type="AlphaFoldDB" id="A0A084QZ63"/>
<feature type="domain" description="PiggyBac transposable element-derived protein" evidence="2">
    <location>
        <begin position="78"/>
        <end position="128"/>
    </location>
</feature>
<dbReference type="EMBL" id="KL659593">
    <property type="protein sequence ID" value="KFA69248.1"/>
    <property type="molecule type" value="Genomic_DNA"/>
</dbReference>
<dbReference type="InterPro" id="IPR029526">
    <property type="entry name" value="PGBD"/>
</dbReference>
<accession>A0A084QZ63</accession>
<evidence type="ECO:0000256" key="1">
    <source>
        <dbReference type="SAM" id="MobiDB-lite"/>
    </source>
</evidence>
<organism evidence="3 4">
    <name type="scientific">Stachybotrys chlorohalonatus (strain IBT 40285)</name>
    <dbReference type="NCBI Taxonomy" id="1283841"/>
    <lineage>
        <taxon>Eukaryota</taxon>
        <taxon>Fungi</taxon>
        <taxon>Dikarya</taxon>
        <taxon>Ascomycota</taxon>
        <taxon>Pezizomycotina</taxon>
        <taxon>Sordariomycetes</taxon>
        <taxon>Hypocreomycetidae</taxon>
        <taxon>Hypocreales</taxon>
        <taxon>Stachybotryaceae</taxon>
        <taxon>Stachybotrys</taxon>
    </lineage>
</organism>
<name>A0A084QZ63_STAC4</name>
<evidence type="ECO:0000313" key="4">
    <source>
        <dbReference type="Proteomes" id="UP000028524"/>
    </source>
</evidence>
<sequence>MMEIAIARARAVAVAPDNSFNEGSDGGSDEGSNSIIYSASSEDSADEEALDIKASDEPLEETATEMMEDIPTATLPPLNPTQAVVVALVNKLPKGTYHVFLDNLFSSPDLFKALRILGIGATGTCRTNCALYRDIVVAKENDRKGKGLWPWGRICSWPTPDNKVGRPSSPMALGNQALENAPLTASKVNQIAWKDKALV</sequence>
<gene>
    <name evidence="3" type="ORF">S40285_09311</name>
</gene>
<dbReference type="STRING" id="1283841.A0A084QZ63"/>
<protein>
    <recommendedName>
        <fullName evidence="2">PiggyBac transposable element-derived protein domain-containing protein</fullName>
    </recommendedName>
</protein>
<dbReference type="OrthoDB" id="5149157at2759"/>